<evidence type="ECO:0000256" key="1">
    <source>
        <dbReference type="ARBA" id="ARBA00005417"/>
    </source>
</evidence>
<dbReference type="PROSITE" id="PS50893">
    <property type="entry name" value="ABC_TRANSPORTER_2"/>
    <property type="match status" value="1"/>
</dbReference>
<protein>
    <submittedName>
        <fullName evidence="6">ABC transporter ATP-binding protein</fullName>
    </submittedName>
</protein>
<dbReference type="EMBL" id="SJFN01000011">
    <property type="protein sequence ID" value="TBW38500.1"/>
    <property type="molecule type" value="Genomic_DNA"/>
</dbReference>
<dbReference type="InterPro" id="IPR003439">
    <property type="entry name" value="ABC_transporter-like_ATP-bd"/>
</dbReference>
<dbReference type="Pfam" id="PF00005">
    <property type="entry name" value="ABC_tran"/>
    <property type="match status" value="1"/>
</dbReference>
<dbReference type="Gene3D" id="2.40.50.100">
    <property type="match status" value="1"/>
</dbReference>
<comment type="similarity">
    <text evidence="1">Belongs to the ABC transporter superfamily.</text>
</comment>
<name>A0A4Q9VTT2_9HYPH</name>
<feature type="domain" description="ABC transporter" evidence="5">
    <location>
        <begin position="3"/>
        <end position="228"/>
    </location>
</feature>
<gene>
    <name evidence="6" type="ORF">EYW49_09220</name>
</gene>
<dbReference type="SUPFAM" id="SSF50331">
    <property type="entry name" value="MOP-like"/>
    <property type="match status" value="1"/>
</dbReference>
<keyword evidence="2" id="KW-0813">Transport</keyword>
<dbReference type="PANTHER" id="PTHR42781">
    <property type="entry name" value="SPERMIDINE/PUTRESCINE IMPORT ATP-BINDING PROTEIN POTA"/>
    <property type="match status" value="1"/>
</dbReference>
<accession>A0A4Q9VTT2</accession>
<dbReference type="InterPro" id="IPR003593">
    <property type="entry name" value="AAA+_ATPase"/>
</dbReference>
<dbReference type="InterPro" id="IPR050093">
    <property type="entry name" value="ABC_SmlMolc_Importer"/>
</dbReference>
<dbReference type="GO" id="GO:0022857">
    <property type="term" value="F:transmembrane transporter activity"/>
    <property type="evidence" value="ECO:0007669"/>
    <property type="project" value="InterPro"/>
</dbReference>
<dbReference type="InterPro" id="IPR008995">
    <property type="entry name" value="Mo/tungstate-bd_C_term_dom"/>
</dbReference>
<evidence type="ECO:0000259" key="5">
    <source>
        <dbReference type="PROSITE" id="PS50893"/>
    </source>
</evidence>
<dbReference type="SUPFAM" id="SSF52540">
    <property type="entry name" value="P-loop containing nucleoside triphosphate hydrolases"/>
    <property type="match status" value="1"/>
</dbReference>
<dbReference type="InterPro" id="IPR027417">
    <property type="entry name" value="P-loop_NTPase"/>
</dbReference>
<keyword evidence="7" id="KW-1185">Reference proteome</keyword>
<organism evidence="6 7">
    <name type="scientific">Siculibacillus lacustris</name>
    <dbReference type="NCBI Taxonomy" id="1549641"/>
    <lineage>
        <taxon>Bacteria</taxon>
        <taxon>Pseudomonadati</taxon>
        <taxon>Pseudomonadota</taxon>
        <taxon>Alphaproteobacteria</taxon>
        <taxon>Hyphomicrobiales</taxon>
        <taxon>Ancalomicrobiaceae</taxon>
        <taxon>Siculibacillus</taxon>
    </lineage>
</organism>
<dbReference type="SMART" id="SM00382">
    <property type="entry name" value="AAA"/>
    <property type="match status" value="1"/>
</dbReference>
<dbReference type="AlphaFoldDB" id="A0A4Q9VTT2"/>
<dbReference type="InterPro" id="IPR013611">
    <property type="entry name" value="Transp-assoc_OB_typ2"/>
</dbReference>
<dbReference type="PROSITE" id="PS00211">
    <property type="entry name" value="ABC_TRANSPORTER_1"/>
    <property type="match status" value="1"/>
</dbReference>
<evidence type="ECO:0000313" key="6">
    <source>
        <dbReference type="EMBL" id="TBW38500.1"/>
    </source>
</evidence>
<dbReference type="FunFam" id="3.40.50.300:FF:000133">
    <property type="entry name" value="Spermidine/putrescine import ATP-binding protein PotA"/>
    <property type="match status" value="1"/>
</dbReference>
<dbReference type="GO" id="GO:0005524">
    <property type="term" value="F:ATP binding"/>
    <property type="evidence" value="ECO:0007669"/>
    <property type="project" value="UniProtKB-KW"/>
</dbReference>
<evidence type="ECO:0000256" key="4">
    <source>
        <dbReference type="ARBA" id="ARBA00022840"/>
    </source>
</evidence>
<dbReference type="OrthoDB" id="9802264at2"/>
<dbReference type="Proteomes" id="UP000292781">
    <property type="component" value="Unassembled WGS sequence"/>
</dbReference>
<reference evidence="6 7" key="1">
    <citation type="submission" date="2019-02" db="EMBL/GenBank/DDBJ databases">
        <title>Siculibacillus lacustris gen. nov., sp. nov., a new rosette-forming bacterium isolated from a freshwater crater lake (Lake St. Ana, Romania).</title>
        <authorList>
            <person name="Felfoldi T."/>
            <person name="Marton Z."/>
            <person name="Szabo A."/>
            <person name="Mentes A."/>
            <person name="Boka K."/>
            <person name="Marialigeti K."/>
            <person name="Mathe I."/>
            <person name="Koncz M."/>
            <person name="Schumann P."/>
            <person name="Toth E."/>
        </authorList>
    </citation>
    <scope>NUCLEOTIDE SEQUENCE [LARGE SCALE GENOMIC DNA]</scope>
    <source>
        <strain evidence="6 7">SA-279</strain>
    </source>
</reference>
<dbReference type="PANTHER" id="PTHR42781:SF4">
    <property type="entry name" value="SPERMIDINE_PUTRESCINE IMPORT ATP-BINDING PROTEIN POTA"/>
    <property type="match status" value="1"/>
</dbReference>
<sequence length="352" mass="36963">MALHKSYGPVAAVRGIDFALPVDAYVTLLGPSGCGKTSILRMIGGFETPSSGRLLLDGADLDGVPSAARPVNTVFQSYALFPHLTVADNVAFGLEVKGRGRAEVAERTANALALVRMSEMASRRPNQLSGGQQQRVALARAIVNEPRLLLLDEPLSALDRRMRKDMQIELKDLQRRLGLTFVHVTHDQEEAFALSDHIIVMNAGRIEQQGTPEEIYRRPATAFVADFIGGANLFAGPIVGLGEGVATIATAFGPVTAPAVAGLAVGADAALCLRPEMLAPAAGGPLAATVRHVVFQGADWLVELEAAGRSVALRLESERGPTVGDRVDLGFDAAGAWITAGAPVAGDARDGH</sequence>
<dbReference type="GO" id="GO:0016887">
    <property type="term" value="F:ATP hydrolysis activity"/>
    <property type="evidence" value="ECO:0007669"/>
    <property type="project" value="InterPro"/>
</dbReference>
<dbReference type="GO" id="GO:0043190">
    <property type="term" value="C:ATP-binding cassette (ABC) transporter complex"/>
    <property type="evidence" value="ECO:0007669"/>
    <property type="project" value="InterPro"/>
</dbReference>
<keyword evidence="3" id="KW-0547">Nucleotide-binding</keyword>
<proteinExistence type="inferred from homology"/>
<evidence type="ECO:0000256" key="3">
    <source>
        <dbReference type="ARBA" id="ARBA00022741"/>
    </source>
</evidence>
<dbReference type="GO" id="GO:0015847">
    <property type="term" value="P:putrescine transport"/>
    <property type="evidence" value="ECO:0007669"/>
    <property type="project" value="UniProtKB-ARBA"/>
</dbReference>
<evidence type="ECO:0000313" key="7">
    <source>
        <dbReference type="Proteomes" id="UP000292781"/>
    </source>
</evidence>
<dbReference type="Gene3D" id="3.40.50.300">
    <property type="entry name" value="P-loop containing nucleotide triphosphate hydrolases"/>
    <property type="match status" value="1"/>
</dbReference>
<comment type="caution">
    <text evidence="6">The sequence shown here is derived from an EMBL/GenBank/DDBJ whole genome shotgun (WGS) entry which is preliminary data.</text>
</comment>
<dbReference type="Pfam" id="PF08402">
    <property type="entry name" value="TOBE_2"/>
    <property type="match status" value="1"/>
</dbReference>
<keyword evidence="4 6" id="KW-0067">ATP-binding</keyword>
<evidence type="ECO:0000256" key="2">
    <source>
        <dbReference type="ARBA" id="ARBA00022448"/>
    </source>
</evidence>
<dbReference type="InterPro" id="IPR017871">
    <property type="entry name" value="ABC_transporter-like_CS"/>
</dbReference>